<comment type="caution">
    <text evidence="1">The sequence shown here is derived from an EMBL/GenBank/DDBJ whole genome shotgun (WGS) entry which is preliminary data.</text>
</comment>
<keyword evidence="1" id="KW-0489">Methyltransferase</keyword>
<reference evidence="1 2" key="1">
    <citation type="submission" date="2018-08" db="EMBL/GenBank/DDBJ databases">
        <title>A genome reference for cultivated species of the human gut microbiota.</title>
        <authorList>
            <person name="Zou Y."/>
            <person name="Xue W."/>
            <person name="Luo G."/>
        </authorList>
    </citation>
    <scope>NUCLEOTIDE SEQUENCE [LARGE SCALE GENOMIC DNA]</scope>
    <source>
        <strain evidence="1 2">TF06-40</strain>
    </source>
</reference>
<protein>
    <submittedName>
        <fullName evidence="1">Modification methylase</fullName>
    </submittedName>
</protein>
<dbReference type="Proteomes" id="UP000261187">
    <property type="component" value="Unassembled WGS sequence"/>
</dbReference>
<name>A0AA92SZI3_9BACT</name>
<dbReference type="GO" id="GO:0003676">
    <property type="term" value="F:nucleic acid binding"/>
    <property type="evidence" value="ECO:0007669"/>
    <property type="project" value="InterPro"/>
</dbReference>
<dbReference type="InterPro" id="IPR025247">
    <property type="entry name" value="EcoRI-like_methylase"/>
</dbReference>
<dbReference type="Pfam" id="PF13651">
    <property type="entry name" value="EcoRI_methylase"/>
    <property type="match status" value="1"/>
</dbReference>
<evidence type="ECO:0000313" key="2">
    <source>
        <dbReference type="Proteomes" id="UP000261187"/>
    </source>
</evidence>
<evidence type="ECO:0000313" key="1">
    <source>
        <dbReference type="EMBL" id="RGL63366.1"/>
    </source>
</evidence>
<dbReference type="AlphaFoldDB" id="A0AA92SZI3"/>
<dbReference type="RefSeq" id="WP_117692518.1">
    <property type="nucleotide sequence ID" value="NZ_CP042464.1"/>
</dbReference>
<dbReference type="EMBL" id="QSSA01000005">
    <property type="protein sequence ID" value="RGL63366.1"/>
    <property type="molecule type" value="Genomic_DNA"/>
</dbReference>
<dbReference type="GO" id="GO:0032259">
    <property type="term" value="P:methylation"/>
    <property type="evidence" value="ECO:0007669"/>
    <property type="project" value="UniProtKB-KW"/>
</dbReference>
<dbReference type="PROSITE" id="PS00092">
    <property type="entry name" value="N6_MTASE"/>
    <property type="match status" value="1"/>
</dbReference>
<gene>
    <name evidence="1" type="ORF">DXC61_03485</name>
</gene>
<sequence length="349" mass="40548">MAKRTIDKAKAAKKDEFYTQLEDINNELRHYREHFRGKTVLCNCDDPRVSNFFTYFAYNFEFLGLKKLITTCFKNQDVDLFTENKSEQAVYLVYEGAHSSNHIPDADEIGVRPLKGDGDFRSKECIELLKEADIVVTNPPFSLFREYMAQLMDYEKKFLIIGNQNNATYKEIFPLIKSNKIWLGYKSGDMAFKVPTDYEERATRFWIDETGQRWRSMGNICWYTNLDIKKRHENLILYKTYSAEEYPSYINYDAIEVSKIELIPLDYDGVMGVPITFLDKYNPDQFEIIGIGNGGELGVECGVSANLTTEQCAALFHEDKSFRRGKLCYRDKNGKLKGCFARVLIKIKK</sequence>
<dbReference type="InterPro" id="IPR002052">
    <property type="entry name" value="DNA_methylase_N6_adenine_CS"/>
</dbReference>
<organism evidence="1 2">
    <name type="scientific">Segatella copri</name>
    <dbReference type="NCBI Taxonomy" id="165179"/>
    <lineage>
        <taxon>Bacteria</taxon>
        <taxon>Pseudomonadati</taxon>
        <taxon>Bacteroidota</taxon>
        <taxon>Bacteroidia</taxon>
        <taxon>Bacteroidales</taxon>
        <taxon>Prevotellaceae</taxon>
        <taxon>Segatella</taxon>
    </lineage>
</organism>
<dbReference type="GO" id="GO:0008168">
    <property type="term" value="F:methyltransferase activity"/>
    <property type="evidence" value="ECO:0007669"/>
    <property type="project" value="UniProtKB-KW"/>
</dbReference>
<proteinExistence type="predicted"/>
<keyword evidence="1" id="KW-0808">Transferase</keyword>
<accession>A0AA92SZI3</accession>